<name>A0A150GFV3_GONPE</name>
<accession>A0A150GFV3</accession>
<feature type="compositionally biased region" description="Low complexity" evidence="5">
    <location>
        <begin position="336"/>
        <end position="348"/>
    </location>
</feature>
<keyword evidence="9" id="KW-1185">Reference proteome</keyword>
<gene>
    <name evidence="8" type="ORF">GPECTOR_26g615</name>
</gene>
<feature type="region of interest" description="Disordered" evidence="5">
    <location>
        <begin position="570"/>
        <end position="620"/>
    </location>
</feature>
<feature type="compositionally biased region" description="Acidic residues" evidence="5">
    <location>
        <begin position="307"/>
        <end position="335"/>
    </location>
</feature>
<dbReference type="GO" id="GO:0003682">
    <property type="term" value="F:chromatin binding"/>
    <property type="evidence" value="ECO:0007669"/>
    <property type="project" value="TreeGrafter"/>
</dbReference>
<dbReference type="SMART" id="SM00298">
    <property type="entry name" value="CHROMO"/>
    <property type="match status" value="1"/>
</dbReference>
<dbReference type="InterPro" id="IPR016197">
    <property type="entry name" value="Chromo-like_dom_sf"/>
</dbReference>
<feature type="compositionally biased region" description="Acidic residues" evidence="5">
    <location>
        <begin position="197"/>
        <end position="224"/>
    </location>
</feature>
<dbReference type="InterPro" id="IPR014001">
    <property type="entry name" value="Helicase_ATP-bd"/>
</dbReference>
<feature type="region of interest" description="Disordered" evidence="5">
    <location>
        <begin position="1044"/>
        <end position="1070"/>
    </location>
</feature>
<evidence type="ECO:0000313" key="8">
    <source>
        <dbReference type="EMBL" id="KXZ48712.1"/>
    </source>
</evidence>
<dbReference type="GO" id="GO:0016887">
    <property type="term" value="F:ATP hydrolysis activity"/>
    <property type="evidence" value="ECO:0007669"/>
    <property type="project" value="TreeGrafter"/>
</dbReference>
<dbReference type="GO" id="GO:0005524">
    <property type="term" value="F:ATP binding"/>
    <property type="evidence" value="ECO:0007669"/>
    <property type="project" value="UniProtKB-KW"/>
</dbReference>
<dbReference type="InterPro" id="IPR000953">
    <property type="entry name" value="Chromo/chromo_shadow_dom"/>
</dbReference>
<dbReference type="EMBL" id="LSYV01000027">
    <property type="protein sequence ID" value="KXZ48712.1"/>
    <property type="molecule type" value="Genomic_DNA"/>
</dbReference>
<keyword evidence="3" id="KW-0067">ATP-binding</keyword>
<dbReference type="InterPro" id="IPR038718">
    <property type="entry name" value="SNF2-like_sf"/>
</dbReference>
<feature type="compositionally biased region" description="Low complexity" evidence="5">
    <location>
        <begin position="378"/>
        <end position="387"/>
    </location>
</feature>
<dbReference type="SMART" id="SM00487">
    <property type="entry name" value="DEXDc"/>
    <property type="match status" value="1"/>
</dbReference>
<feature type="compositionally biased region" description="Basic and acidic residues" evidence="5">
    <location>
        <begin position="22"/>
        <end position="44"/>
    </location>
</feature>
<dbReference type="Gene3D" id="3.40.50.10810">
    <property type="entry name" value="Tandem AAA-ATPase domain"/>
    <property type="match status" value="1"/>
</dbReference>
<dbReference type="Pfam" id="PF00176">
    <property type="entry name" value="SNF2-rel_dom"/>
    <property type="match status" value="1"/>
</dbReference>
<dbReference type="PROSITE" id="PS50013">
    <property type="entry name" value="CHROMO_2"/>
    <property type="match status" value="1"/>
</dbReference>
<protein>
    <recommendedName>
        <fullName evidence="10">Chromo domain-containing protein</fullName>
    </recommendedName>
</protein>
<evidence type="ECO:0000259" key="6">
    <source>
        <dbReference type="PROSITE" id="PS50013"/>
    </source>
</evidence>
<dbReference type="GO" id="GO:0003677">
    <property type="term" value="F:DNA binding"/>
    <property type="evidence" value="ECO:0007669"/>
    <property type="project" value="TreeGrafter"/>
</dbReference>
<feature type="compositionally biased region" description="Basic and acidic residues" evidence="5">
    <location>
        <begin position="363"/>
        <end position="374"/>
    </location>
</feature>
<dbReference type="InterPro" id="IPR023780">
    <property type="entry name" value="Chromo_domain"/>
</dbReference>
<feature type="compositionally biased region" description="Low complexity" evidence="5">
    <location>
        <begin position="128"/>
        <end position="145"/>
    </location>
</feature>
<feature type="domain" description="Chromo" evidence="6">
    <location>
        <begin position="508"/>
        <end position="574"/>
    </location>
</feature>
<dbReference type="GO" id="GO:0042393">
    <property type="term" value="F:histone binding"/>
    <property type="evidence" value="ECO:0007669"/>
    <property type="project" value="TreeGrafter"/>
</dbReference>
<sequence length="1070" mass="112852">MTEPRALRVRKPVNYSEDAVEELNRRQAEERLTRSRAPAADKENRKRKQRSAPANRASDVEDGSGDSGRDSDSAPPAKRVDAKSKSPPRRGAIRDEDEDVIEDSDSDANAFIEFARPGKVVPVTRPGKAAAAAKSKTAAAPAAAAPRGRQNGVATAAGAGAGAGGRPSRAAAERTRARLKRSASGGPAGRSARVSLDDEEEEEDDDSGTSSSEEEEEEEEEQEESGGRGRGGRASAGNESGSGSGSEGESESESEEDGDDEEEEEEAVKPTTRSTRVAAGTSARPSRACVARQAAKGKAGRGRGSSEGDDDDESGSDSESESGSESEAEAEDEADGAAADGNAGSGSDVEMVDADGGSGDGGSDGRRAGKEGAKGRGKAAAAKTAKAAKGKATDSKGAKGKGANGKAAKAGGKAAAGGDKAKKAAPAAAEKDKSAAGGAGGSTKGPREAVERILSYDPETELYHVKLDGVSYRRTERVSHAYLEAKKPGLLRSFLAKEVHIEVDQEWTQIERVISVRTLSRGRQGAAKQLLVKWRGLEYGDVTWEWESELTSEEDKAAIKRFHRYNARAKTRASRGAAQRGSPQDDDGDSDSDDEQNDSDDDDVAEVKDGNAKDGEKVGSDGAEAMDVDAAAAPASAAAGAAAPAGPPLTGRRALRRKDFALPSFCNGRNLRDYQQVSVRWMVNNYVQRRNCILGDEMGLGKTAQSISCLETLRVVGGVPGPFLIVAPLSTLGHWQREVQTWTDMNVVLFAGSAADRAVILEHEFYVSSGSAASKAGGGSGRARGRNGEAVVRFDVLLVSYDTLLKERSLLRSIPWCAAVFDEAHRLKGINSSTRATVLELDIDWLLLLTGTPIQNNIMELYAILNLLDPDEYPSADDFAARFGGGPGGGPPSVEQIKQLQAALAPILLRRMKEDVEELPQKEEVVIWVELTAHQRAYYRALYEGQIGALLGVGPGGGGGGRNLPAMRNLAMELRKLCCHPVLCDGLEDDLKAKLASQREAASLQAAPSEQFGCPELELLVRGSGKMLLLHKLLPKLRAEGDIAPPRPPVAPLIAHAPPSHPNNNSTRSD</sequence>
<evidence type="ECO:0000256" key="2">
    <source>
        <dbReference type="ARBA" id="ARBA00022741"/>
    </source>
</evidence>
<feature type="compositionally biased region" description="Basic and acidic residues" evidence="5">
    <location>
        <begin position="67"/>
        <end position="84"/>
    </location>
</feature>
<feature type="compositionally biased region" description="Basic and acidic residues" evidence="5">
    <location>
        <begin position="605"/>
        <end position="619"/>
    </location>
</feature>
<dbReference type="AlphaFoldDB" id="A0A150GFV3"/>
<dbReference type="PANTHER" id="PTHR45623:SF11">
    <property type="entry name" value="KISMET, ISOFORM C"/>
    <property type="match status" value="1"/>
</dbReference>
<evidence type="ECO:0000313" key="9">
    <source>
        <dbReference type="Proteomes" id="UP000075714"/>
    </source>
</evidence>
<feature type="region of interest" description="Disordered" evidence="5">
    <location>
        <begin position="121"/>
        <end position="446"/>
    </location>
</feature>
<comment type="caution">
    <text evidence="8">The sequence shown here is derived from an EMBL/GenBank/DDBJ whole genome shotgun (WGS) entry which is preliminary data.</text>
</comment>
<dbReference type="Gene3D" id="2.40.50.40">
    <property type="match status" value="1"/>
</dbReference>
<evidence type="ECO:0000259" key="7">
    <source>
        <dbReference type="PROSITE" id="PS51192"/>
    </source>
</evidence>
<keyword evidence="4" id="KW-0539">Nucleus</keyword>
<dbReference type="SUPFAM" id="SSF54160">
    <property type="entry name" value="Chromo domain-like"/>
    <property type="match status" value="1"/>
</dbReference>
<dbReference type="Proteomes" id="UP000075714">
    <property type="component" value="Unassembled WGS sequence"/>
</dbReference>
<organism evidence="8 9">
    <name type="scientific">Gonium pectorale</name>
    <name type="common">Green alga</name>
    <dbReference type="NCBI Taxonomy" id="33097"/>
    <lineage>
        <taxon>Eukaryota</taxon>
        <taxon>Viridiplantae</taxon>
        <taxon>Chlorophyta</taxon>
        <taxon>core chlorophytes</taxon>
        <taxon>Chlorophyceae</taxon>
        <taxon>CS clade</taxon>
        <taxon>Chlamydomonadales</taxon>
        <taxon>Volvocaceae</taxon>
        <taxon>Gonium</taxon>
    </lineage>
</organism>
<evidence type="ECO:0000256" key="4">
    <source>
        <dbReference type="ARBA" id="ARBA00023242"/>
    </source>
</evidence>
<dbReference type="PROSITE" id="PS51192">
    <property type="entry name" value="HELICASE_ATP_BIND_1"/>
    <property type="match status" value="1"/>
</dbReference>
<dbReference type="PANTHER" id="PTHR45623">
    <property type="entry name" value="CHROMODOMAIN-HELICASE-DNA-BINDING PROTEIN 3-RELATED-RELATED"/>
    <property type="match status" value="1"/>
</dbReference>
<feature type="domain" description="Helicase ATP-binding" evidence="7">
    <location>
        <begin position="683"/>
        <end position="871"/>
    </location>
</feature>
<dbReference type="InterPro" id="IPR000330">
    <property type="entry name" value="SNF2_N"/>
</dbReference>
<dbReference type="OrthoDB" id="5857104at2759"/>
<dbReference type="GO" id="GO:0005634">
    <property type="term" value="C:nucleus"/>
    <property type="evidence" value="ECO:0007669"/>
    <property type="project" value="UniProtKB-SubCell"/>
</dbReference>
<feature type="region of interest" description="Disordered" evidence="5">
    <location>
        <begin position="1"/>
        <end position="104"/>
    </location>
</feature>
<feature type="compositionally biased region" description="Acidic residues" evidence="5">
    <location>
        <begin position="95"/>
        <end position="104"/>
    </location>
</feature>
<reference evidence="9" key="1">
    <citation type="journal article" date="2016" name="Nat. Commun.">
        <title>The Gonium pectorale genome demonstrates co-option of cell cycle regulation during the evolution of multicellularity.</title>
        <authorList>
            <person name="Hanschen E.R."/>
            <person name="Marriage T.N."/>
            <person name="Ferris P.J."/>
            <person name="Hamaji T."/>
            <person name="Toyoda A."/>
            <person name="Fujiyama A."/>
            <person name="Neme R."/>
            <person name="Noguchi H."/>
            <person name="Minakuchi Y."/>
            <person name="Suzuki M."/>
            <person name="Kawai-Toyooka H."/>
            <person name="Smith D.R."/>
            <person name="Sparks H."/>
            <person name="Anderson J."/>
            <person name="Bakaric R."/>
            <person name="Luria V."/>
            <person name="Karger A."/>
            <person name="Kirschner M.W."/>
            <person name="Durand P.M."/>
            <person name="Michod R.E."/>
            <person name="Nozaki H."/>
            <person name="Olson B.J."/>
        </authorList>
    </citation>
    <scope>NUCLEOTIDE SEQUENCE [LARGE SCALE GENOMIC DNA]</scope>
    <source>
        <strain evidence="9">NIES-2863</strain>
    </source>
</reference>
<feature type="compositionally biased region" description="Acidic residues" evidence="5">
    <location>
        <begin position="584"/>
        <end position="604"/>
    </location>
</feature>
<evidence type="ECO:0000256" key="5">
    <source>
        <dbReference type="SAM" id="MobiDB-lite"/>
    </source>
</evidence>
<feature type="compositionally biased region" description="Low complexity" evidence="5">
    <location>
        <begin position="404"/>
        <end position="428"/>
    </location>
</feature>
<feature type="compositionally biased region" description="Gly residues" evidence="5">
    <location>
        <begin position="228"/>
        <end position="246"/>
    </location>
</feature>
<comment type="subcellular location">
    <subcellularLocation>
        <location evidence="1">Nucleus</location>
    </subcellularLocation>
</comment>
<dbReference type="GO" id="GO:0140658">
    <property type="term" value="F:ATP-dependent chromatin remodeler activity"/>
    <property type="evidence" value="ECO:0007669"/>
    <property type="project" value="TreeGrafter"/>
</dbReference>
<dbReference type="SUPFAM" id="SSF52540">
    <property type="entry name" value="P-loop containing nucleoside triphosphate hydrolases"/>
    <property type="match status" value="2"/>
</dbReference>
<dbReference type="CDD" id="cd18659">
    <property type="entry name" value="CD2_tandem"/>
    <property type="match status" value="1"/>
</dbReference>
<dbReference type="InterPro" id="IPR027417">
    <property type="entry name" value="P-loop_NTPase"/>
</dbReference>
<keyword evidence="2" id="KW-0547">Nucleotide-binding</keyword>
<evidence type="ECO:0000256" key="1">
    <source>
        <dbReference type="ARBA" id="ARBA00004123"/>
    </source>
</evidence>
<evidence type="ECO:0008006" key="10">
    <source>
        <dbReference type="Google" id="ProtNLM"/>
    </source>
</evidence>
<proteinExistence type="predicted"/>
<evidence type="ECO:0000256" key="3">
    <source>
        <dbReference type="ARBA" id="ARBA00022840"/>
    </source>
</evidence>
<dbReference type="Gene3D" id="3.40.50.300">
    <property type="entry name" value="P-loop containing nucleotide triphosphate hydrolases"/>
    <property type="match status" value="1"/>
</dbReference>
<dbReference type="GO" id="GO:0000785">
    <property type="term" value="C:chromatin"/>
    <property type="evidence" value="ECO:0007669"/>
    <property type="project" value="TreeGrafter"/>
</dbReference>
<dbReference type="STRING" id="33097.A0A150GFV3"/>
<feature type="compositionally biased region" description="Acidic residues" evidence="5">
    <location>
        <begin position="248"/>
        <end position="266"/>
    </location>
</feature>
<dbReference type="Pfam" id="PF00385">
    <property type="entry name" value="Chromo"/>
    <property type="match status" value="1"/>
</dbReference>